<dbReference type="Proteomes" id="UP000203853">
    <property type="component" value="Segment"/>
</dbReference>
<protein>
    <submittedName>
        <fullName evidence="1">Uncharacterized protein</fullName>
    </submittedName>
</protein>
<accession>A0A0K0N5L4</accession>
<dbReference type="RefSeq" id="YP_009204533.1">
    <property type="nucleotide sequence ID" value="NC_028865.1"/>
</dbReference>
<proteinExistence type="predicted"/>
<dbReference type="EMBL" id="KR011062">
    <property type="protein sequence ID" value="AKJ71788.1"/>
    <property type="molecule type" value="Genomic_DNA"/>
</dbReference>
<sequence length="48" mass="5531">MNNNEATTTTVELTGRYTNDPDMTKLITQMNYSSPRYFDPTYIGKHAK</sequence>
<evidence type="ECO:0000313" key="2">
    <source>
        <dbReference type="Proteomes" id="UP000203853"/>
    </source>
</evidence>
<name>A0A0K0N5L4_9CAUD</name>
<dbReference type="KEGG" id="vg:26631059"/>
<gene>
    <name evidence="1" type="ORF">TIN2_98</name>
</gene>
<reference evidence="1 2" key="1">
    <citation type="journal article" date="2015" name="Appl. Environ. Microbiol.">
        <title>Three of a Kind: Genetically Similar Tsukamurella Phages TIN2, TIN3, and TIN4.</title>
        <authorList>
            <person name="Dyson Z.A."/>
            <person name="Tucci J."/>
            <person name="Seviour R.J."/>
            <person name="Petrovski S."/>
        </authorList>
    </citation>
    <scope>NUCLEOTIDE SEQUENCE [LARGE SCALE GENOMIC DNA]</scope>
</reference>
<organism evidence="1 2">
    <name type="scientific">Tsukamurella phage TIN2</name>
    <dbReference type="NCBI Taxonomy" id="1636545"/>
    <lineage>
        <taxon>Viruses</taxon>
        <taxon>Duplodnaviria</taxon>
        <taxon>Heunggongvirae</taxon>
        <taxon>Uroviricota</taxon>
        <taxon>Caudoviricetes</taxon>
        <taxon>Tinduovirus</taxon>
        <taxon>Tinduovirus TIN2</taxon>
    </lineage>
</organism>
<keyword evidence="2" id="KW-1185">Reference proteome</keyword>
<evidence type="ECO:0000313" key="1">
    <source>
        <dbReference type="EMBL" id="AKJ71788.1"/>
    </source>
</evidence>
<dbReference type="GeneID" id="26631059"/>